<evidence type="ECO:0000313" key="2">
    <source>
        <dbReference type="EMBL" id="MBM9432127.1"/>
    </source>
</evidence>
<dbReference type="Proteomes" id="UP000705983">
    <property type="component" value="Unassembled WGS sequence"/>
</dbReference>
<accession>A0ABS2TCR0</accession>
<name>A0ABS2TCR0_9ACTO</name>
<sequence>MELESARRLALDLLERHGLDWEFGWDNARRRAGQTNYTHRKITLSKHLTPLCTEDQVRQTILHEIAHALVGPGHGHGRVWAEMAGRIGAEPRRLTGRDFPSVKAPWTATCAAGHVHERFRLPKNEVSCGYCSRSYSPRHVLAWTRS</sequence>
<gene>
    <name evidence="2" type="ORF">JVW63_00150</name>
</gene>
<evidence type="ECO:0000313" key="3">
    <source>
        <dbReference type="Proteomes" id="UP000705983"/>
    </source>
</evidence>
<comment type="caution">
    <text evidence="2">The sequence shown here is derived from an EMBL/GenBank/DDBJ whole genome shotgun (WGS) entry which is preliminary data.</text>
</comment>
<dbReference type="Pfam" id="PF10263">
    <property type="entry name" value="SprT-like"/>
    <property type="match status" value="1"/>
</dbReference>
<evidence type="ECO:0000259" key="1">
    <source>
        <dbReference type="SMART" id="SM00731"/>
    </source>
</evidence>
<protein>
    <submittedName>
        <fullName evidence="2">SprT-like domain-containing protein</fullName>
    </submittedName>
</protein>
<keyword evidence="3" id="KW-1185">Reference proteome</keyword>
<proteinExistence type="predicted"/>
<organism evidence="2 3">
    <name type="scientific">Flaviflexus equikiangi</name>
    <dbReference type="NCBI Taxonomy" id="2758573"/>
    <lineage>
        <taxon>Bacteria</taxon>
        <taxon>Bacillati</taxon>
        <taxon>Actinomycetota</taxon>
        <taxon>Actinomycetes</taxon>
        <taxon>Actinomycetales</taxon>
        <taxon>Actinomycetaceae</taxon>
        <taxon>Flaviflexus</taxon>
    </lineage>
</organism>
<dbReference type="RefSeq" id="WP_182171768.1">
    <property type="nucleotide sequence ID" value="NZ_CP059676.1"/>
</dbReference>
<dbReference type="SMART" id="SM00731">
    <property type="entry name" value="SprT"/>
    <property type="match status" value="1"/>
</dbReference>
<feature type="domain" description="SprT-like" evidence="1">
    <location>
        <begin position="7"/>
        <end position="138"/>
    </location>
</feature>
<dbReference type="EMBL" id="JAFFJS010000001">
    <property type="protein sequence ID" value="MBM9432127.1"/>
    <property type="molecule type" value="Genomic_DNA"/>
</dbReference>
<dbReference type="InterPro" id="IPR006640">
    <property type="entry name" value="SprT-like_domain"/>
</dbReference>
<reference evidence="3" key="1">
    <citation type="submission" date="2021-02" db="EMBL/GenBank/DDBJ databases">
        <title>Leucobacter sp. CX169.</title>
        <authorList>
            <person name="Cheng Y."/>
        </authorList>
    </citation>
    <scope>NUCLEOTIDE SEQUENCE [LARGE SCALE GENOMIC DNA]</scope>
    <source>
        <strain evidence="3">JY899</strain>
    </source>
</reference>